<dbReference type="GO" id="GO:0034975">
    <property type="term" value="P:protein folding in endoplasmic reticulum"/>
    <property type="evidence" value="ECO:0007669"/>
    <property type="project" value="TreeGrafter"/>
</dbReference>
<dbReference type="GO" id="GO:0005789">
    <property type="term" value="C:endoplasmic reticulum membrane"/>
    <property type="evidence" value="ECO:0007669"/>
    <property type="project" value="UniProtKB-SubCell"/>
</dbReference>
<feature type="compositionally biased region" description="Acidic residues" evidence="11">
    <location>
        <begin position="840"/>
        <end position="853"/>
    </location>
</feature>
<evidence type="ECO:0000256" key="1">
    <source>
        <dbReference type="ARBA" id="ARBA00004115"/>
    </source>
</evidence>
<dbReference type="InterPro" id="IPR012919">
    <property type="entry name" value="SUN_dom"/>
</dbReference>
<evidence type="ECO:0000256" key="12">
    <source>
        <dbReference type="SAM" id="SignalP"/>
    </source>
</evidence>
<evidence type="ECO:0000256" key="7">
    <source>
        <dbReference type="ARBA" id="ARBA00023180"/>
    </source>
</evidence>
<keyword evidence="15" id="KW-1185">Reference proteome</keyword>
<sequence length="979" mass="105087">MRGMWGSRDDRVRRGLATFLLLNWGAAVAGDEGVPGTTTAITATSLPLTSATTLPTASTLRHGAPLTCPATTVNYITHGLPQQCLRKTWTGNGQEDNGSAAEEAEASTALYGDNSAVILSIDVTTSDTTTVIVITPPAPEHAPPSSTDDLDPESPLDTANFLSFEEWKKQNLARAGQSLDAVGQARPADRPRRMAPPNNALDSLGDDAEIDLDFGGFGGSSSSEPTRWNTIAQKQEAPADGKPAVPGKTLRKDAGKTCKERFNYASFDCAATVLKSNNEAKSTSSILVENKDTYLLNECSADNKHVIIELCDDILVDTVVLANYEFFSSMFRTFRVSVSDRYPPRQAGWRDLGIFEARNERGIQAFAVVEPLIWARYLKIDFLTHYGNEFYCPVSLLRVHGTTMMEEFRAEEATNRGEEEAEEVAETVEVQKNAEVSTQVQTPVETAEPSIEAPKAISETVTANTSVSADDKAATRNVTESADTQGLAASNQESKGNASTTSSNPAVASQSRESSSKEVPEPVSSVSDISAVPIEHPYPKSTSQPDLNKALPPQGSDSSGNGSMAISKSPSSQSSERKLSSVTNNAPSPSTPTPDQAQKSTKEAKDIADFPKPPSSSTHQNPPAASPSTQESFFKSVHKRLQALEANSTLSLQYIEAQSRILRDAFTQVEKRQAAKTSSFLSTLNTTVTAELHSFRMQYDQLWQFTVSALESHRELQAREMAAISSRLTLVADELVFQKRVIVVQSTLLLLCLGLVLFARSVATTQADLPLPLLLDPRAISKHAQSLLRHALELSPPDSPAVLPESRGDSPSPTLSASPSPGPEGRRAFRSHVRGMSSGDDGDVECDEADGDHDESTLLMTSPARASGEDMPAISFQPPTPAKGVPISPSPSPSPVPRFRKRMGEEASVESDDLGVEVPLRQTQSGPATPSGHRGQARDLMEEVAWDESADEGGAGQEDGMRDAGEDDDRALGRLLSIL</sequence>
<feature type="compositionally biased region" description="Polar residues" evidence="11">
    <location>
        <begin position="476"/>
        <end position="510"/>
    </location>
</feature>
<feature type="compositionally biased region" description="Polar residues" evidence="11">
    <location>
        <begin position="434"/>
        <end position="444"/>
    </location>
</feature>
<dbReference type="OrthoDB" id="266334at2759"/>
<keyword evidence="5" id="KW-1133">Transmembrane helix</keyword>
<evidence type="ECO:0000256" key="3">
    <source>
        <dbReference type="ARBA" id="ARBA00022729"/>
    </source>
</evidence>
<proteinExistence type="inferred from homology"/>
<feature type="chain" id="PRO_5026246216" description="SUN-like protein 1" evidence="12">
    <location>
        <begin position="31"/>
        <end position="979"/>
    </location>
</feature>
<dbReference type="PANTHER" id="PTHR12953">
    <property type="entry name" value="MEMBRANE PROTEIN CH1 RELATED"/>
    <property type="match status" value="1"/>
</dbReference>
<keyword evidence="4" id="KW-0256">Endoplasmic reticulum</keyword>
<dbReference type="Proteomes" id="UP000799640">
    <property type="component" value="Unassembled WGS sequence"/>
</dbReference>
<feature type="region of interest" description="Disordered" evidence="11">
    <location>
        <begin position="178"/>
        <end position="205"/>
    </location>
</feature>
<keyword evidence="3 12" id="KW-0732">Signal</keyword>
<evidence type="ECO:0000256" key="6">
    <source>
        <dbReference type="ARBA" id="ARBA00023136"/>
    </source>
</evidence>
<feature type="compositionally biased region" description="Acidic residues" evidence="11">
    <location>
        <begin position="942"/>
        <end position="951"/>
    </location>
</feature>
<dbReference type="PANTHER" id="PTHR12953:SF0">
    <property type="entry name" value="SUN DOMAIN-CONTAINING OSSIFICATION FACTOR"/>
    <property type="match status" value="1"/>
</dbReference>
<evidence type="ECO:0000256" key="10">
    <source>
        <dbReference type="ARBA" id="ARBA00075366"/>
    </source>
</evidence>
<keyword evidence="7" id="KW-0325">Glycoprotein</keyword>
<feature type="compositionally biased region" description="Polar residues" evidence="11">
    <location>
        <begin position="615"/>
        <end position="633"/>
    </location>
</feature>
<comment type="similarity">
    <text evidence="8">Belongs to the SLP1 family.</text>
</comment>
<evidence type="ECO:0000313" key="15">
    <source>
        <dbReference type="Proteomes" id="UP000799640"/>
    </source>
</evidence>
<organism evidence="14 15">
    <name type="scientific">Trichodelitschia bisporula</name>
    <dbReference type="NCBI Taxonomy" id="703511"/>
    <lineage>
        <taxon>Eukaryota</taxon>
        <taxon>Fungi</taxon>
        <taxon>Dikarya</taxon>
        <taxon>Ascomycota</taxon>
        <taxon>Pezizomycotina</taxon>
        <taxon>Dothideomycetes</taxon>
        <taxon>Dothideomycetes incertae sedis</taxon>
        <taxon>Phaeotrichales</taxon>
        <taxon>Phaeotrichaceae</taxon>
        <taxon>Trichodelitschia</taxon>
    </lineage>
</organism>
<evidence type="ECO:0000256" key="4">
    <source>
        <dbReference type="ARBA" id="ARBA00022824"/>
    </source>
</evidence>
<keyword evidence="2" id="KW-0812">Transmembrane</keyword>
<protein>
    <recommendedName>
        <fullName evidence="10">SUN-like protein 1</fullName>
    </recommendedName>
</protein>
<dbReference type="FunFam" id="2.60.120.260:FF:000099">
    <property type="entry name" value="Uncharacterized protein, isoform C"/>
    <property type="match status" value="1"/>
</dbReference>
<evidence type="ECO:0000256" key="8">
    <source>
        <dbReference type="ARBA" id="ARBA00061226"/>
    </source>
</evidence>
<evidence type="ECO:0000259" key="13">
    <source>
        <dbReference type="PROSITE" id="PS51469"/>
    </source>
</evidence>
<comment type="subcellular location">
    <subcellularLocation>
        <location evidence="1">Endoplasmic reticulum membrane</location>
        <topology evidence="1">Single-pass type I membrane protein</topology>
    </subcellularLocation>
</comment>
<evidence type="ECO:0000313" key="14">
    <source>
        <dbReference type="EMBL" id="KAF2404633.1"/>
    </source>
</evidence>
<dbReference type="Pfam" id="PF07738">
    <property type="entry name" value="Sad1_UNC"/>
    <property type="match status" value="1"/>
</dbReference>
<evidence type="ECO:0000256" key="9">
    <source>
        <dbReference type="ARBA" id="ARBA00064635"/>
    </source>
</evidence>
<feature type="region of interest" description="Disordered" evidence="11">
    <location>
        <begin position="410"/>
        <end position="633"/>
    </location>
</feature>
<accession>A0A6G1I8J5</accession>
<reference evidence="14" key="1">
    <citation type="journal article" date="2020" name="Stud. Mycol.">
        <title>101 Dothideomycetes genomes: a test case for predicting lifestyles and emergence of pathogens.</title>
        <authorList>
            <person name="Haridas S."/>
            <person name="Albert R."/>
            <person name="Binder M."/>
            <person name="Bloem J."/>
            <person name="Labutti K."/>
            <person name="Salamov A."/>
            <person name="Andreopoulos B."/>
            <person name="Baker S."/>
            <person name="Barry K."/>
            <person name="Bills G."/>
            <person name="Bluhm B."/>
            <person name="Cannon C."/>
            <person name="Castanera R."/>
            <person name="Culley D."/>
            <person name="Daum C."/>
            <person name="Ezra D."/>
            <person name="Gonzalez J."/>
            <person name="Henrissat B."/>
            <person name="Kuo A."/>
            <person name="Liang C."/>
            <person name="Lipzen A."/>
            <person name="Lutzoni F."/>
            <person name="Magnuson J."/>
            <person name="Mondo S."/>
            <person name="Nolan M."/>
            <person name="Ohm R."/>
            <person name="Pangilinan J."/>
            <person name="Park H.-J."/>
            <person name="Ramirez L."/>
            <person name="Alfaro M."/>
            <person name="Sun H."/>
            <person name="Tritt A."/>
            <person name="Yoshinaga Y."/>
            <person name="Zwiers L.-H."/>
            <person name="Turgeon B."/>
            <person name="Goodwin S."/>
            <person name="Spatafora J."/>
            <person name="Crous P."/>
            <person name="Grigoriev I."/>
        </authorList>
    </citation>
    <scope>NUCLEOTIDE SEQUENCE</scope>
    <source>
        <strain evidence="14">CBS 262.69</strain>
    </source>
</reference>
<evidence type="ECO:0000256" key="11">
    <source>
        <dbReference type="SAM" id="MobiDB-lite"/>
    </source>
</evidence>
<comment type="subunit">
    <text evidence="9">Interacts with EMP65.</text>
</comment>
<feature type="compositionally biased region" description="Low complexity" evidence="11">
    <location>
        <begin position="563"/>
        <end position="588"/>
    </location>
</feature>
<dbReference type="AlphaFoldDB" id="A0A6G1I8J5"/>
<feature type="region of interest" description="Disordered" evidence="11">
    <location>
        <begin position="795"/>
        <end position="968"/>
    </location>
</feature>
<evidence type="ECO:0000256" key="5">
    <source>
        <dbReference type="ARBA" id="ARBA00022989"/>
    </source>
</evidence>
<feature type="signal peptide" evidence="12">
    <location>
        <begin position="1"/>
        <end position="30"/>
    </location>
</feature>
<feature type="compositionally biased region" description="Basic and acidic residues" evidence="11">
    <location>
        <begin position="600"/>
        <end position="609"/>
    </location>
</feature>
<evidence type="ECO:0000256" key="2">
    <source>
        <dbReference type="ARBA" id="ARBA00022692"/>
    </source>
</evidence>
<name>A0A6G1I8J5_9PEZI</name>
<dbReference type="EMBL" id="ML996688">
    <property type="protein sequence ID" value="KAF2404633.1"/>
    <property type="molecule type" value="Genomic_DNA"/>
</dbReference>
<feature type="domain" description="SUN" evidence="13">
    <location>
        <begin position="236"/>
        <end position="404"/>
    </location>
</feature>
<feature type="compositionally biased region" description="Polar residues" evidence="11">
    <location>
        <begin position="459"/>
        <end position="468"/>
    </location>
</feature>
<dbReference type="InterPro" id="IPR045120">
    <property type="entry name" value="Suco/Slp1-like"/>
</dbReference>
<dbReference type="PROSITE" id="PS51469">
    <property type="entry name" value="SUN"/>
    <property type="match status" value="1"/>
</dbReference>
<gene>
    <name evidence="14" type="ORF">EJ06DRAFT_526712</name>
</gene>
<keyword evidence="6" id="KW-0472">Membrane</keyword>
<feature type="compositionally biased region" description="Low complexity" evidence="11">
    <location>
        <begin position="810"/>
        <end position="819"/>
    </location>
</feature>